<dbReference type="SUPFAM" id="SSF48403">
    <property type="entry name" value="Ankyrin repeat"/>
    <property type="match status" value="1"/>
</dbReference>
<evidence type="ECO:0000256" key="2">
    <source>
        <dbReference type="ARBA" id="ARBA00022963"/>
    </source>
</evidence>
<dbReference type="GO" id="GO:0019369">
    <property type="term" value="P:arachidonate metabolic process"/>
    <property type="evidence" value="ECO:0007669"/>
    <property type="project" value="TreeGrafter"/>
</dbReference>
<keyword evidence="2" id="KW-0443">Lipid metabolism</keyword>
<keyword evidence="1" id="KW-0378">Hydrolase</keyword>
<dbReference type="GO" id="GO:0016042">
    <property type="term" value="P:lipid catabolic process"/>
    <property type="evidence" value="ECO:0007669"/>
    <property type="project" value="UniProtKB-KW"/>
</dbReference>
<evidence type="ECO:0000313" key="5">
    <source>
        <dbReference type="Proteomes" id="UP000606974"/>
    </source>
</evidence>
<gene>
    <name evidence="4" type="ORF">GJ744_010338</name>
</gene>
<keyword evidence="2" id="KW-0442">Lipid degradation</keyword>
<dbReference type="InterPro" id="IPR016035">
    <property type="entry name" value="Acyl_Trfase/lysoPLipase"/>
</dbReference>
<proteinExistence type="predicted"/>
<dbReference type="GO" id="GO:0016020">
    <property type="term" value="C:membrane"/>
    <property type="evidence" value="ECO:0007669"/>
    <property type="project" value="TreeGrafter"/>
</dbReference>
<dbReference type="PANTHER" id="PTHR24185:SF1">
    <property type="entry name" value="CALCIUM-INDEPENDENT PHOSPHOLIPASE A2-GAMMA"/>
    <property type="match status" value="1"/>
</dbReference>
<comment type="caution">
    <text evidence="4">The sequence shown here is derived from an EMBL/GenBank/DDBJ whole genome shotgun (WGS) entry which is preliminary data.</text>
</comment>
<dbReference type="InterPro" id="IPR002110">
    <property type="entry name" value="Ankyrin_rpt"/>
</dbReference>
<dbReference type="Gene3D" id="1.25.40.20">
    <property type="entry name" value="Ankyrin repeat-containing domain"/>
    <property type="match status" value="1"/>
</dbReference>
<sequence>MLGRLEYTVEEAIEKYGKLANDIFKKEKTFSWKAKYDHKPLERKLKEVISDPASPLKLDENTLLVDNDRPCKSFVVTTNLKNNSVKPVLLRAYETEFEVEPINKTPVKIWEAGRATSAAPTYFRPYKMRTLGYQEAGRLWQGRKIDLILSIGTGPERDLTLSNATKELTPLFWRGVVKVGLALKVTYAFRYQLAMYSLMLLTNTGRTHERVQENIKTFKVQNSGSAAGPTLPRIYFRLNVEDRRALVDLDACDKMDELIKLAKDYMNGRNQKQERDQIATTLLKTKVGDGITLPRARPAEKGNANAVKTLLERGADAGWKDINGRTPLSWAAENGHEAVVKLLLDTSKVDADSKDSKYGRTPQSWAMKNGHEAVVKLLQSSKVM</sequence>
<dbReference type="PROSITE" id="PS50297">
    <property type="entry name" value="ANK_REP_REGION"/>
    <property type="match status" value="1"/>
</dbReference>
<dbReference type="PANTHER" id="PTHR24185">
    <property type="entry name" value="CALCIUM-INDEPENDENT PHOSPHOLIPASE A2-GAMMA"/>
    <property type="match status" value="1"/>
</dbReference>
<organism evidence="4 5">
    <name type="scientific">Endocarpon pusillum</name>
    <dbReference type="NCBI Taxonomy" id="364733"/>
    <lineage>
        <taxon>Eukaryota</taxon>
        <taxon>Fungi</taxon>
        <taxon>Dikarya</taxon>
        <taxon>Ascomycota</taxon>
        <taxon>Pezizomycotina</taxon>
        <taxon>Eurotiomycetes</taxon>
        <taxon>Chaetothyriomycetidae</taxon>
        <taxon>Verrucariales</taxon>
        <taxon>Verrucariaceae</taxon>
        <taxon>Endocarpon</taxon>
    </lineage>
</organism>
<keyword evidence="5" id="KW-1185">Reference proteome</keyword>
<dbReference type="Gene3D" id="3.40.1090.10">
    <property type="entry name" value="Cytosolic phospholipase A2 catalytic domain"/>
    <property type="match status" value="1"/>
</dbReference>
<dbReference type="GO" id="GO:0047499">
    <property type="term" value="F:calcium-independent phospholipase A2 activity"/>
    <property type="evidence" value="ECO:0007669"/>
    <property type="project" value="TreeGrafter"/>
</dbReference>
<dbReference type="Pfam" id="PF12796">
    <property type="entry name" value="Ank_2"/>
    <property type="match status" value="1"/>
</dbReference>
<accession>A0A8H7AIC5</accession>
<dbReference type="InterPro" id="IPR036770">
    <property type="entry name" value="Ankyrin_rpt-contain_sf"/>
</dbReference>
<dbReference type="PROSITE" id="PS50088">
    <property type="entry name" value="ANK_REPEAT"/>
    <property type="match status" value="1"/>
</dbReference>
<dbReference type="AlphaFoldDB" id="A0A8H7AIC5"/>
<dbReference type="SMART" id="SM00248">
    <property type="entry name" value="ANK"/>
    <property type="match status" value="2"/>
</dbReference>
<reference evidence="4" key="1">
    <citation type="submission" date="2020-02" db="EMBL/GenBank/DDBJ databases">
        <authorList>
            <person name="Palmer J.M."/>
        </authorList>
    </citation>
    <scope>NUCLEOTIDE SEQUENCE</scope>
    <source>
        <strain evidence="4">EPUS1.4</strain>
        <tissue evidence="4">Thallus</tissue>
    </source>
</reference>
<dbReference type="EMBL" id="JAACFV010000067">
    <property type="protein sequence ID" value="KAF7507547.1"/>
    <property type="molecule type" value="Genomic_DNA"/>
</dbReference>
<evidence type="ECO:0000313" key="4">
    <source>
        <dbReference type="EMBL" id="KAF7507547.1"/>
    </source>
</evidence>
<protein>
    <submittedName>
        <fullName evidence="4">Uncharacterized protein</fullName>
    </submittedName>
</protein>
<dbReference type="Proteomes" id="UP000606974">
    <property type="component" value="Unassembled WGS sequence"/>
</dbReference>
<evidence type="ECO:0000256" key="3">
    <source>
        <dbReference type="PROSITE-ProRule" id="PRU00023"/>
    </source>
</evidence>
<feature type="repeat" description="ANK" evidence="3">
    <location>
        <begin position="323"/>
        <end position="345"/>
    </location>
</feature>
<keyword evidence="3" id="KW-0040">ANK repeat</keyword>
<dbReference type="SUPFAM" id="SSF52151">
    <property type="entry name" value="FabD/lysophospholipase-like"/>
    <property type="match status" value="1"/>
</dbReference>
<name>A0A8H7AIC5_9EURO</name>
<dbReference type="OrthoDB" id="366390at2759"/>
<evidence type="ECO:0000256" key="1">
    <source>
        <dbReference type="ARBA" id="ARBA00022801"/>
    </source>
</evidence>